<dbReference type="Pfam" id="PF01557">
    <property type="entry name" value="FAA_hydrolase"/>
    <property type="match status" value="1"/>
</dbReference>
<dbReference type="OrthoDB" id="8582489at2"/>
<evidence type="ECO:0000313" key="7">
    <source>
        <dbReference type="Proteomes" id="UP000285190"/>
    </source>
</evidence>
<dbReference type="AlphaFoldDB" id="A0A418WWS3"/>
<evidence type="ECO:0000313" key="6">
    <source>
        <dbReference type="EMBL" id="RJG04684.1"/>
    </source>
</evidence>
<feature type="domain" description="Fumarylacetoacetase-like C-terminal" evidence="5">
    <location>
        <begin position="77"/>
        <end position="291"/>
    </location>
</feature>
<evidence type="ECO:0000256" key="1">
    <source>
        <dbReference type="ARBA" id="ARBA00001946"/>
    </source>
</evidence>
<proteinExistence type="inferred from homology"/>
<dbReference type="FunFam" id="3.90.850.10:FF:000002">
    <property type="entry name" value="2-hydroxyhepta-2,4-diene-1,7-dioate isomerase"/>
    <property type="match status" value="1"/>
</dbReference>
<dbReference type="Gene3D" id="3.90.850.10">
    <property type="entry name" value="Fumarylacetoacetase-like, C-terminal domain"/>
    <property type="match status" value="1"/>
</dbReference>
<evidence type="ECO:0000259" key="5">
    <source>
        <dbReference type="Pfam" id="PF01557"/>
    </source>
</evidence>
<dbReference type="GO" id="GO:0046872">
    <property type="term" value="F:metal ion binding"/>
    <property type="evidence" value="ECO:0007669"/>
    <property type="project" value="UniProtKB-KW"/>
</dbReference>
<dbReference type="RefSeq" id="WP_119735737.1">
    <property type="nucleotide sequence ID" value="NZ_QYUN01000002.1"/>
</dbReference>
<dbReference type="PANTHER" id="PTHR11820">
    <property type="entry name" value="ACYLPYRUVASE"/>
    <property type="match status" value="1"/>
</dbReference>
<dbReference type="SUPFAM" id="SSF56529">
    <property type="entry name" value="FAH"/>
    <property type="match status" value="1"/>
</dbReference>
<gene>
    <name evidence="6" type="ORF">D3870_00405</name>
</gene>
<dbReference type="InterPro" id="IPR036663">
    <property type="entry name" value="Fumarylacetoacetase_C_sf"/>
</dbReference>
<evidence type="ECO:0000256" key="2">
    <source>
        <dbReference type="ARBA" id="ARBA00010211"/>
    </source>
</evidence>
<comment type="cofactor">
    <cofactor evidence="1">
        <name>Mg(2+)</name>
        <dbReference type="ChEBI" id="CHEBI:18420"/>
    </cofactor>
</comment>
<evidence type="ECO:0000256" key="3">
    <source>
        <dbReference type="ARBA" id="ARBA00022723"/>
    </source>
</evidence>
<dbReference type="GO" id="GO:0016853">
    <property type="term" value="F:isomerase activity"/>
    <property type="evidence" value="ECO:0007669"/>
    <property type="project" value="UniProtKB-ARBA"/>
</dbReference>
<dbReference type="PANTHER" id="PTHR11820:SF7">
    <property type="entry name" value="ACYLPYRUVASE FAHD1, MITOCHONDRIAL"/>
    <property type="match status" value="1"/>
</dbReference>
<sequence length="292" mass="31603">MRFGTLNIDGHATVVAISEDGLQYREAQELLPGFAGDMSDFIARMPVPPTEAAQAGAWQAIAGKQLLAPIPVPRRNIFCVGKNYHEHAKEFSQSGFDTSATKGEVAPSAPVVFTKAPSTVIADRQPVQSFPDITTQLDYEAELAVVIGKPGRGISKADALRHVWGYTIVNDVTARDLQQRHRQWFLGKSMDTFCPMGPWIVTADGIDSATLGVRCWINDELRQDANTRDLIFDIPTIIETISAGISLQPGDVIATGTPAGVGLGFNPPKFLKSGDVMTISIDRIGTLTNRVE</sequence>
<keyword evidence="7" id="KW-1185">Reference proteome</keyword>
<evidence type="ECO:0000256" key="4">
    <source>
        <dbReference type="ARBA" id="ARBA00022801"/>
    </source>
</evidence>
<keyword evidence="3" id="KW-0479">Metal-binding</keyword>
<accession>A0A418WWS3</accession>
<protein>
    <submittedName>
        <fullName evidence="6">FAA hydrolase family protein</fullName>
    </submittedName>
</protein>
<comment type="caution">
    <text evidence="6">The sequence shown here is derived from an EMBL/GenBank/DDBJ whole genome shotgun (WGS) entry which is preliminary data.</text>
</comment>
<dbReference type="GO" id="GO:0018773">
    <property type="term" value="F:acetylpyruvate hydrolase activity"/>
    <property type="evidence" value="ECO:0007669"/>
    <property type="project" value="TreeGrafter"/>
</dbReference>
<dbReference type="Proteomes" id="UP000285190">
    <property type="component" value="Unassembled WGS sequence"/>
</dbReference>
<dbReference type="GO" id="GO:0019752">
    <property type="term" value="P:carboxylic acid metabolic process"/>
    <property type="evidence" value="ECO:0007669"/>
    <property type="project" value="UniProtKB-ARBA"/>
</dbReference>
<comment type="similarity">
    <text evidence="2">Belongs to the FAH family.</text>
</comment>
<dbReference type="EMBL" id="QYUN01000002">
    <property type="protein sequence ID" value="RJG04684.1"/>
    <property type="molecule type" value="Genomic_DNA"/>
</dbReference>
<dbReference type="InterPro" id="IPR011234">
    <property type="entry name" value="Fumarylacetoacetase-like_C"/>
</dbReference>
<organism evidence="6 7">
    <name type="scientific">Noviherbaspirillum cavernae</name>
    <dbReference type="NCBI Taxonomy" id="2320862"/>
    <lineage>
        <taxon>Bacteria</taxon>
        <taxon>Pseudomonadati</taxon>
        <taxon>Pseudomonadota</taxon>
        <taxon>Betaproteobacteria</taxon>
        <taxon>Burkholderiales</taxon>
        <taxon>Oxalobacteraceae</taxon>
        <taxon>Noviherbaspirillum</taxon>
    </lineage>
</organism>
<reference evidence="6 7" key="1">
    <citation type="submission" date="2018-09" db="EMBL/GenBank/DDBJ databases">
        <authorList>
            <person name="Zhu H."/>
        </authorList>
    </citation>
    <scope>NUCLEOTIDE SEQUENCE [LARGE SCALE GENOMIC DNA]</scope>
    <source>
        <strain evidence="6 7">K2R10-39</strain>
    </source>
</reference>
<name>A0A418WWS3_9BURK</name>
<keyword evidence="4 6" id="KW-0378">Hydrolase</keyword>